<evidence type="ECO:0000313" key="1">
    <source>
        <dbReference type="EMBL" id="AKN39160.1"/>
    </source>
</evidence>
<sequence length="522" mass="60541">MQWQGFFTFIHQGITMSNKTLFNSDHLPILKKQLHTIFDQLTFAEIIQGNATEKNTWLSICAQAVGYGDWDDLKAQAVTHHEPTHNILFNQASIIPFIQSVRVSLGEHIDNIEGFTHVILRNLTTEELNAMNGNKEELPPLPKAPTSYTLELGPNTAYARDLLDWLWPRTKNYQVDPINTQYLAHMKEKRMSLSKSQAKERALDVYPHSGMLIRDILEQLISENYLELNDDQRCVTFTRKGLNYLNGKMTHEYDDQWKEWFKAFAAHLKKIPYRYIKIDWTPYIDLYARVMSPIEAAKSLEWSECYTQAHSEIQSAIKHQLDIHLPQYPKERYLQFTPRIFLTPELTSNKVTDIHFEFIGPDWAKPNGNLKTKRFWPNKRYVSVHLETSPKSRGWYAVIPDEVDCFQVSYKWTSQSHSFASVTHHMTYQLEPNIECAQDWLYGNECMKHSDSSKLAMAADEYSFNHLECLTHGKHLTNEEIVALDRFKAGITSIHIDENGVIIHEERTLTASNSFACVGIIL</sequence>
<name>A0A0H3ZSD3_VIBSP</name>
<dbReference type="AlphaFoldDB" id="A0A0H3ZSD3"/>
<accession>A0A0H3ZSD3</accession>
<protein>
    <submittedName>
        <fullName evidence="1">Uncharacterized protein</fullName>
    </submittedName>
</protein>
<proteinExistence type="predicted"/>
<dbReference type="EMBL" id="KP795638">
    <property type="protein sequence ID" value="AKN39160.1"/>
    <property type="molecule type" value="Genomic_DNA"/>
</dbReference>
<organism evidence="1">
    <name type="scientific">Vibrio splendidus</name>
    <dbReference type="NCBI Taxonomy" id="29497"/>
    <lineage>
        <taxon>Bacteria</taxon>
        <taxon>Pseudomonadati</taxon>
        <taxon>Pseudomonadota</taxon>
        <taxon>Gammaproteobacteria</taxon>
        <taxon>Vibrionales</taxon>
        <taxon>Vibrionaceae</taxon>
        <taxon>Vibrio</taxon>
    </lineage>
</organism>
<reference evidence="1" key="1">
    <citation type="journal article" date="2015" name="MBio">
        <title>Eco-Evolutionary Dynamics of Episomes among Ecologically Cohesive Bacterial Populations.</title>
        <authorList>
            <person name="Xue H."/>
            <person name="Cordero O.X."/>
            <person name="Camas F.M."/>
            <person name="Trimble W."/>
            <person name="Meyer F."/>
            <person name="Guglielmini J."/>
            <person name="Rocha E.P."/>
            <person name="Polz M.F."/>
        </authorList>
    </citation>
    <scope>NUCLEOTIDE SEQUENCE</scope>
    <source>
        <strain evidence="1">FF_1</strain>
    </source>
</reference>